<evidence type="ECO:0000256" key="1">
    <source>
        <dbReference type="ARBA" id="ARBA00022448"/>
    </source>
</evidence>
<evidence type="ECO:0000259" key="5">
    <source>
        <dbReference type="PROSITE" id="PS50848"/>
    </source>
</evidence>
<sequence>MAPNDFVNVIDKPMIADGDYIALAEKAANEVERNCEDMSSWNDINMGDPTYKIFTRKSSTVEASEEMLMLTSTLPATIDKLEKLLSLQYSYRLQWDELLENAEIVRKLPDEVYIIRHLIKKRLTLSARESIDVVKVLRKDDKLIFGLTSTTHPQYPPVKGYVRTQHHLGGYYLKPNPADSSSTDFSMLFHADLNLSAPRFLSSLVDRFKPKLMAEKIGNLRKAIVKFDI</sequence>
<proteinExistence type="predicted"/>
<organism evidence="6 7">
    <name type="scientific">Acrobeloides nanus</name>
    <dbReference type="NCBI Taxonomy" id="290746"/>
    <lineage>
        <taxon>Eukaryota</taxon>
        <taxon>Metazoa</taxon>
        <taxon>Ecdysozoa</taxon>
        <taxon>Nematoda</taxon>
        <taxon>Chromadorea</taxon>
        <taxon>Rhabditida</taxon>
        <taxon>Tylenchina</taxon>
        <taxon>Cephalobomorpha</taxon>
        <taxon>Cephaloboidea</taxon>
        <taxon>Cephalobidae</taxon>
        <taxon>Acrobeloides</taxon>
    </lineage>
</organism>
<evidence type="ECO:0000256" key="4">
    <source>
        <dbReference type="ARBA" id="ARBA00024750"/>
    </source>
</evidence>
<dbReference type="PANTHER" id="PTHR46374">
    <property type="entry name" value="PROTEIN CBG07384"/>
    <property type="match status" value="1"/>
</dbReference>
<keyword evidence="3" id="KW-0446">Lipid-binding</keyword>
<dbReference type="PROSITE" id="PS50848">
    <property type="entry name" value="START"/>
    <property type="match status" value="1"/>
</dbReference>
<protein>
    <submittedName>
        <fullName evidence="7">START domain-containing protein</fullName>
    </submittedName>
</protein>
<dbReference type="GO" id="GO:0006869">
    <property type="term" value="P:lipid transport"/>
    <property type="evidence" value="ECO:0007669"/>
    <property type="project" value="UniProtKB-KW"/>
</dbReference>
<dbReference type="Proteomes" id="UP000887540">
    <property type="component" value="Unplaced"/>
</dbReference>
<dbReference type="Gene3D" id="3.30.530.20">
    <property type="match status" value="1"/>
</dbReference>
<dbReference type="PANTHER" id="PTHR46374:SF1">
    <property type="entry name" value="START DOMAIN-CONTAINING PROTEIN"/>
    <property type="match status" value="1"/>
</dbReference>
<evidence type="ECO:0000313" key="7">
    <source>
        <dbReference type="WBParaSite" id="ACRNAN_scaffold1863.g12461.t1"/>
    </source>
</evidence>
<dbReference type="SUPFAM" id="SSF55961">
    <property type="entry name" value="Bet v1-like"/>
    <property type="match status" value="1"/>
</dbReference>
<dbReference type="InterPro" id="IPR043556">
    <property type="entry name" value="StARD5/6"/>
</dbReference>
<keyword evidence="2" id="KW-0445">Lipid transport</keyword>
<evidence type="ECO:0000256" key="2">
    <source>
        <dbReference type="ARBA" id="ARBA00023055"/>
    </source>
</evidence>
<keyword evidence="1" id="KW-0813">Transport</keyword>
<dbReference type="GO" id="GO:0008289">
    <property type="term" value="F:lipid binding"/>
    <property type="evidence" value="ECO:0007669"/>
    <property type="project" value="UniProtKB-KW"/>
</dbReference>
<feature type="domain" description="START" evidence="5">
    <location>
        <begin position="91"/>
        <end position="229"/>
    </location>
</feature>
<dbReference type="WBParaSite" id="ACRNAN_scaffold1863.g12461.t1">
    <property type="protein sequence ID" value="ACRNAN_scaffold1863.g12461.t1"/>
    <property type="gene ID" value="ACRNAN_scaffold1863.g12461"/>
</dbReference>
<dbReference type="AlphaFoldDB" id="A0A914D620"/>
<dbReference type="InterPro" id="IPR002913">
    <property type="entry name" value="START_lipid-bd_dom"/>
</dbReference>
<name>A0A914D620_9BILA</name>
<reference evidence="7" key="1">
    <citation type="submission" date="2022-11" db="UniProtKB">
        <authorList>
            <consortium name="WormBaseParasite"/>
        </authorList>
    </citation>
    <scope>IDENTIFICATION</scope>
</reference>
<dbReference type="Pfam" id="PF01852">
    <property type="entry name" value="START"/>
    <property type="match status" value="1"/>
</dbReference>
<dbReference type="InterPro" id="IPR023393">
    <property type="entry name" value="START-like_dom_sf"/>
</dbReference>
<evidence type="ECO:0000256" key="3">
    <source>
        <dbReference type="ARBA" id="ARBA00023121"/>
    </source>
</evidence>
<accession>A0A914D620</accession>
<dbReference type="SMART" id="SM00234">
    <property type="entry name" value="START"/>
    <property type="match status" value="1"/>
</dbReference>
<dbReference type="CDD" id="cd00177">
    <property type="entry name" value="START"/>
    <property type="match status" value="1"/>
</dbReference>
<keyword evidence="6" id="KW-1185">Reference proteome</keyword>
<comment type="function">
    <text evidence="4">May be involved in the intracellular transport of sterols or other lipids. May bind cholesterol or other sterols.</text>
</comment>
<evidence type="ECO:0000313" key="6">
    <source>
        <dbReference type="Proteomes" id="UP000887540"/>
    </source>
</evidence>